<dbReference type="GO" id="GO:0005886">
    <property type="term" value="C:plasma membrane"/>
    <property type="evidence" value="ECO:0007669"/>
    <property type="project" value="UniProtKB-SubCell"/>
</dbReference>
<feature type="domain" description="PAS" evidence="17">
    <location>
        <begin position="233"/>
        <end position="278"/>
    </location>
</feature>
<evidence type="ECO:0000256" key="8">
    <source>
        <dbReference type="ARBA" id="ARBA00022692"/>
    </source>
</evidence>
<dbReference type="PROSITE" id="PS50112">
    <property type="entry name" value="PAS"/>
    <property type="match status" value="1"/>
</dbReference>
<keyword evidence="5" id="KW-1003">Cell membrane</keyword>
<evidence type="ECO:0000256" key="1">
    <source>
        <dbReference type="ARBA" id="ARBA00000085"/>
    </source>
</evidence>
<evidence type="ECO:0000256" key="13">
    <source>
        <dbReference type="ARBA" id="ARBA00023012"/>
    </source>
</evidence>
<dbReference type="FunFam" id="3.30.565.10:FF:000023">
    <property type="entry name" value="PAS domain-containing sensor histidine kinase"/>
    <property type="match status" value="1"/>
</dbReference>
<keyword evidence="20" id="KW-1185">Reference proteome</keyword>
<keyword evidence="13" id="KW-0902">Two-component regulatory system</keyword>
<feature type="domain" description="Histidine kinase" evidence="16">
    <location>
        <begin position="351"/>
        <end position="570"/>
    </location>
</feature>
<keyword evidence="11" id="KW-0067">ATP-binding</keyword>
<evidence type="ECO:0000313" key="19">
    <source>
        <dbReference type="EMBL" id="SDG05856.1"/>
    </source>
</evidence>
<dbReference type="Gene3D" id="6.10.340.10">
    <property type="match status" value="1"/>
</dbReference>
<dbReference type="InterPro" id="IPR003660">
    <property type="entry name" value="HAMP_dom"/>
</dbReference>
<dbReference type="SMART" id="SM00388">
    <property type="entry name" value="HisKA"/>
    <property type="match status" value="1"/>
</dbReference>
<dbReference type="PANTHER" id="PTHR42878:SF7">
    <property type="entry name" value="SENSOR HISTIDINE KINASE GLRK"/>
    <property type="match status" value="1"/>
</dbReference>
<dbReference type="PROSITE" id="PS50885">
    <property type="entry name" value="HAMP"/>
    <property type="match status" value="1"/>
</dbReference>
<protein>
    <recommendedName>
        <fullName evidence="4">histidine kinase</fullName>
        <ecNumber evidence="4">2.7.13.3</ecNumber>
    </recommendedName>
</protein>
<evidence type="ECO:0000256" key="11">
    <source>
        <dbReference type="ARBA" id="ARBA00022840"/>
    </source>
</evidence>
<evidence type="ECO:0000256" key="12">
    <source>
        <dbReference type="ARBA" id="ARBA00022989"/>
    </source>
</evidence>
<dbReference type="CDD" id="cd00130">
    <property type="entry name" value="PAS"/>
    <property type="match status" value="1"/>
</dbReference>
<dbReference type="InterPro" id="IPR003661">
    <property type="entry name" value="HisK_dim/P_dom"/>
</dbReference>
<feature type="domain" description="HAMP" evidence="18">
    <location>
        <begin position="172"/>
        <end position="224"/>
    </location>
</feature>
<evidence type="ECO:0000256" key="6">
    <source>
        <dbReference type="ARBA" id="ARBA00022553"/>
    </source>
</evidence>
<keyword evidence="6" id="KW-0597">Phosphoprotein</keyword>
<dbReference type="InterPro" id="IPR004358">
    <property type="entry name" value="Sig_transdc_His_kin-like_C"/>
</dbReference>
<dbReference type="InterPro" id="IPR000014">
    <property type="entry name" value="PAS"/>
</dbReference>
<dbReference type="Pfam" id="PF00989">
    <property type="entry name" value="PAS"/>
    <property type="match status" value="1"/>
</dbReference>
<dbReference type="Pfam" id="PF00672">
    <property type="entry name" value="HAMP"/>
    <property type="match status" value="1"/>
</dbReference>
<feature type="transmembrane region" description="Helical" evidence="15">
    <location>
        <begin position="150"/>
        <end position="174"/>
    </location>
</feature>
<evidence type="ECO:0000313" key="20">
    <source>
        <dbReference type="Proteomes" id="UP000199705"/>
    </source>
</evidence>
<keyword evidence="14 15" id="KW-0472">Membrane</keyword>
<gene>
    <name evidence="19" type="ORF">SAMN05192573_102130</name>
</gene>
<dbReference type="InterPro" id="IPR036097">
    <property type="entry name" value="HisK_dim/P_sf"/>
</dbReference>
<dbReference type="InterPro" id="IPR035965">
    <property type="entry name" value="PAS-like_dom_sf"/>
</dbReference>
<dbReference type="InterPro" id="IPR050351">
    <property type="entry name" value="BphY/WalK/GraS-like"/>
</dbReference>
<dbReference type="CDD" id="cd00082">
    <property type="entry name" value="HisKA"/>
    <property type="match status" value="1"/>
</dbReference>
<keyword evidence="10" id="KW-0418">Kinase</keyword>
<dbReference type="SMART" id="SM00304">
    <property type="entry name" value="HAMP"/>
    <property type="match status" value="1"/>
</dbReference>
<dbReference type="InterPro" id="IPR013767">
    <property type="entry name" value="PAS_fold"/>
</dbReference>
<proteinExistence type="predicted"/>
<evidence type="ECO:0000259" key="17">
    <source>
        <dbReference type="PROSITE" id="PS50112"/>
    </source>
</evidence>
<keyword evidence="12 15" id="KW-1133">Transmembrane helix</keyword>
<dbReference type="Gene3D" id="1.10.287.130">
    <property type="match status" value="1"/>
</dbReference>
<feature type="transmembrane region" description="Helical" evidence="15">
    <location>
        <begin position="12"/>
        <end position="29"/>
    </location>
</feature>
<dbReference type="InterPro" id="IPR005467">
    <property type="entry name" value="His_kinase_dom"/>
</dbReference>
<dbReference type="PANTHER" id="PTHR42878">
    <property type="entry name" value="TWO-COMPONENT HISTIDINE KINASE"/>
    <property type="match status" value="1"/>
</dbReference>
<dbReference type="SUPFAM" id="SSF55874">
    <property type="entry name" value="ATPase domain of HSP90 chaperone/DNA topoisomerase II/histidine kinase"/>
    <property type="match status" value="1"/>
</dbReference>
<keyword evidence="9" id="KW-0547">Nucleotide-binding</keyword>
<dbReference type="PROSITE" id="PS50109">
    <property type="entry name" value="HIS_KIN"/>
    <property type="match status" value="1"/>
</dbReference>
<dbReference type="Gene3D" id="3.30.450.20">
    <property type="entry name" value="PAS domain"/>
    <property type="match status" value="1"/>
</dbReference>
<dbReference type="Pfam" id="PF02518">
    <property type="entry name" value="HATPase_c"/>
    <property type="match status" value="1"/>
</dbReference>
<dbReference type="NCBIfam" id="TIGR00229">
    <property type="entry name" value="sensory_box"/>
    <property type="match status" value="1"/>
</dbReference>
<dbReference type="SMART" id="SM00091">
    <property type="entry name" value="PAS"/>
    <property type="match status" value="1"/>
</dbReference>
<dbReference type="GO" id="GO:0000155">
    <property type="term" value="F:phosphorelay sensor kinase activity"/>
    <property type="evidence" value="ECO:0007669"/>
    <property type="project" value="InterPro"/>
</dbReference>
<dbReference type="CDD" id="cd06225">
    <property type="entry name" value="HAMP"/>
    <property type="match status" value="1"/>
</dbReference>
<evidence type="ECO:0000256" key="7">
    <source>
        <dbReference type="ARBA" id="ARBA00022679"/>
    </source>
</evidence>
<comment type="catalytic activity">
    <reaction evidence="1">
        <text>ATP + protein L-histidine = ADP + protein N-phospho-L-histidine.</text>
        <dbReference type="EC" id="2.7.13.3"/>
    </reaction>
</comment>
<dbReference type="Gene3D" id="3.30.565.10">
    <property type="entry name" value="Histidine kinase-like ATPase, C-terminal domain"/>
    <property type="match status" value="1"/>
</dbReference>
<dbReference type="GO" id="GO:0030295">
    <property type="term" value="F:protein kinase activator activity"/>
    <property type="evidence" value="ECO:0007669"/>
    <property type="project" value="TreeGrafter"/>
</dbReference>
<dbReference type="AlphaFoldDB" id="A0A1G7R4Y8"/>
<evidence type="ECO:0000259" key="18">
    <source>
        <dbReference type="PROSITE" id="PS50885"/>
    </source>
</evidence>
<reference evidence="20" key="1">
    <citation type="submission" date="2016-10" db="EMBL/GenBank/DDBJ databases">
        <authorList>
            <person name="Varghese N."/>
            <person name="Submissions S."/>
        </authorList>
    </citation>
    <scope>NUCLEOTIDE SEQUENCE [LARGE SCALE GENOMIC DNA]</scope>
    <source>
        <strain evidence="20">Gh-67</strain>
    </source>
</reference>
<dbReference type="SUPFAM" id="SSF158472">
    <property type="entry name" value="HAMP domain-like"/>
    <property type="match status" value="1"/>
</dbReference>
<evidence type="ECO:0000256" key="3">
    <source>
        <dbReference type="ARBA" id="ARBA00004236"/>
    </source>
</evidence>
<evidence type="ECO:0000256" key="4">
    <source>
        <dbReference type="ARBA" id="ARBA00012438"/>
    </source>
</evidence>
<dbReference type="InterPro" id="IPR003594">
    <property type="entry name" value="HATPase_dom"/>
</dbReference>
<keyword evidence="7" id="KW-0808">Transferase</keyword>
<dbReference type="Pfam" id="PF00512">
    <property type="entry name" value="HisKA"/>
    <property type="match status" value="1"/>
</dbReference>
<dbReference type="GO" id="GO:0005524">
    <property type="term" value="F:ATP binding"/>
    <property type="evidence" value="ECO:0007669"/>
    <property type="project" value="UniProtKB-KW"/>
</dbReference>
<comment type="subcellular location">
    <subcellularLocation>
        <location evidence="3">Cell membrane</location>
    </subcellularLocation>
    <subcellularLocation>
        <location evidence="2">Membrane</location>
        <topology evidence="2">Multi-pass membrane protein</topology>
    </subcellularLocation>
</comment>
<dbReference type="SUPFAM" id="SSF55785">
    <property type="entry name" value="PYP-like sensor domain (PAS domain)"/>
    <property type="match status" value="1"/>
</dbReference>
<evidence type="ECO:0000256" key="14">
    <source>
        <dbReference type="ARBA" id="ARBA00023136"/>
    </source>
</evidence>
<organism evidence="19 20">
    <name type="scientific">Mucilaginibacter gossypii</name>
    <dbReference type="NCBI Taxonomy" id="551996"/>
    <lineage>
        <taxon>Bacteria</taxon>
        <taxon>Pseudomonadati</taxon>
        <taxon>Bacteroidota</taxon>
        <taxon>Sphingobacteriia</taxon>
        <taxon>Sphingobacteriales</taxon>
        <taxon>Sphingobacteriaceae</taxon>
        <taxon>Mucilaginibacter</taxon>
    </lineage>
</organism>
<dbReference type="GO" id="GO:0006355">
    <property type="term" value="P:regulation of DNA-templated transcription"/>
    <property type="evidence" value="ECO:0007669"/>
    <property type="project" value="InterPro"/>
</dbReference>
<keyword evidence="8 15" id="KW-0812">Transmembrane</keyword>
<name>A0A1G7R4Y8_9SPHI</name>
<dbReference type="GO" id="GO:0000156">
    <property type="term" value="F:phosphorelay response regulator activity"/>
    <property type="evidence" value="ECO:0007669"/>
    <property type="project" value="TreeGrafter"/>
</dbReference>
<evidence type="ECO:0000259" key="16">
    <source>
        <dbReference type="PROSITE" id="PS50109"/>
    </source>
</evidence>
<evidence type="ECO:0000256" key="2">
    <source>
        <dbReference type="ARBA" id="ARBA00004141"/>
    </source>
</evidence>
<dbReference type="InterPro" id="IPR036890">
    <property type="entry name" value="HATPase_C_sf"/>
</dbReference>
<accession>A0A1G7R4Y8</accession>
<evidence type="ECO:0000256" key="10">
    <source>
        <dbReference type="ARBA" id="ARBA00022777"/>
    </source>
</evidence>
<dbReference type="SMART" id="SM00387">
    <property type="entry name" value="HATPase_c"/>
    <property type="match status" value="1"/>
</dbReference>
<evidence type="ECO:0000256" key="5">
    <source>
        <dbReference type="ARBA" id="ARBA00022475"/>
    </source>
</evidence>
<evidence type="ECO:0000256" key="15">
    <source>
        <dbReference type="SAM" id="Phobius"/>
    </source>
</evidence>
<dbReference type="SUPFAM" id="SSF47384">
    <property type="entry name" value="Homodimeric domain of signal transducing histidine kinase"/>
    <property type="match status" value="1"/>
</dbReference>
<dbReference type="EC" id="2.7.13.3" evidence="4"/>
<dbReference type="GO" id="GO:0007234">
    <property type="term" value="P:osmosensory signaling via phosphorelay pathway"/>
    <property type="evidence" value="ECO:0007669"/>
    <property type="project" value="TreeGrafter"/>
</dbReference>
<sequence>MTIKNKLRAGIGFLFVLAIICCGMSIYFLNRLSADAGAILKDNYKTVKYMQNILTAIDSRTDKLSADQQKTINDNLVLQEHNITEAGELQLTDSLRAVFESLKHGSDNKIAESDLRNRLHKQVYGIMKLNMDAIARKNDKANTTSKRGSLLVAFLGAFLFLVAFSFAVNFPGYIANPIKELTARIKEVSNKNYHQQIHFESDDEFGELGQAFNNMTRKLDEFENSNLASILFEKKRIETIINSMHDAIIGLDEKGVIIFANQVACNLIGMKADQLNGKYAPDIAIENDLMRKLLVNDQAKLRIFADEREGFYSRESLSVSSRDKVIGKVIILKNITEYQQLDEAKTNFIATISHELKTPISSIKMSLKLLEDERIGEVNAEQRQLIGNIDDDTRRLLLITGELLDMAQVETGKLQLNFGSTHPQNIVDYAVKAIKFIADQKHVEIKVKCDESLPKVHADLDKTTWVLINLLSNAIKYSHEKSTVELVVKKRKNDEIEFSVTDHGKGIEEQYLPRLFERYFKVPNATSEQSGTGLGLAIAKDFIEAQAGKISVDSEIGSGSTFYFTLKRAIAAA</sequence>
<dbReference type="STRING" id="551996.SAMN05192573_102130"/>
<dbReference type="Proteomes" id="UP000199705">
    <property type="component" value="Unassembled WGS sequence"/>
</dbReference>
<dbReference type="EMBL" id="FNCG01000002">
    <property type="protein sequence ID" value="SDG05856.1"/>
    <property type="molecule type" value="Genomic_DNA"/>
</dbReference>
<dbReference type="PRINTS" id="PR00344">
    <property type="entry name" value="BCTRLSENSOR"/>
</dbReference>
<dbReference type="RefSeq" id="WP_091163052.1">
    <property type="nucleotide sequence ID" value="NZ_FNCG01000002.1"/>
</dbReference>
<evidence type="ECO:0000256" key="9">
    <source>
        <dbReference type="ARBA" id="ARBA00022741"/>
    </source>
</evidence>